<evidence type="ECO:0000313" key="2">
    <source>
        <dbReference type="EMBL" id="TQE05112.1"/>
    </source>
</evidence>
<name>A0A540N242_MALBA</name>
<dbReference type="Proteomes" id="UP000315295">
    <property type="component" value="Unassembled WGS sequence"/>
</dbReference>
<feature type="chain" id="PRO_5021963432" evidence="1">
    <location>
        <begin position="25"/>
        <end position="147"/>
    </location>
</feature>
<gene>
    <name evidence="2" type="ORF">C1H46_009264</name>
</gene>
<comment type="caution">
    <text evidence="2">The sequence shown here is derived from an EMBL/GenBank/DDBJ whole genome shotgun (WGS) entry which is preliminary data.</text>
</comment>
<organism evidence="2 3">
    <name type="scientific">Malus baccata</name>
    <name type="common">Siberian crab apple</name>
    <name type="synonym">Pyrus baccata</name>
    <dbReference type="NCBI Taxonomy" id="106549"/>
    <lineage>
        <taxon>Eukaryota</taxon>
        <taxon>Viridiplantae</taxon>
        <taxon>Streptophyta</taxon>
        <taxon>Embryophyta</taxon>
        <taxon>Tracheophyta</taxon>
        <taxon>Spermatophyta</taxon>
        <taxon>Magnoliopsida</taxon>
        <taxon>eudicotyledons</taxon>
        <taxon>Gunneridae</taxon>
        <taxon>Pentapetalae</taxon>
        <taxon>rosids</taxon>
        <taxon>fabids</taxon>
        <taxon>Rosales</taxon>
        <taxon>Rosaceae</taxon>
        <taxon>Amygdaloideae</taxon>
        <taxon>Maleae</taxon>
        <taxon>Malus</taxon>
    </lineage>
</organism>
<sequence>MVGDHLNCSSVGWTLILSIGLLLTEQLPSVLIQTLKASSVDGMDTMVIPSVESNSGVDDTPAGTASKEIFIGIASPGRTSSNSCPSSEQERFVCLLLPYDLSSLDEQKGEGRKQHGAVDSATLKPSVSFEGVYVSGNQPTSTFLSAP</sequence>
<keyword evidence="1" id="KW-0732">Signal</keyword>
<accession>A0A540N242</accession>
<evidence type="ECO:0000256" key="1">
    <source>
        <dbReference type="SAM" id="SignalP"/>
    </source>
</evidence>
<proteinExistence type="predicted"/>
<feature type="signal peptide" evidence="1">
    <location>
        <begin position="1"/>
        <end position="24"/>
    </location>
</feature>
<dbReference type="AlphaFoldDB" id="A0A540N242"/>
<protein>
    <submittedName>
        <fullName evidence="2">Uncharacterized protein</fullName>
    </submittedName>
</protein>
<keyword evidence="3" id="KW-1185">Reference proteome</keyword>
<reference evidence="2 3" key="1">
    <citation type="journal article" date="2019" name="G3 (Bethesda)">
        <title>Sequencing of a Wild Apple (Malus baccata) Genome Unravels the Differences Between Cultivated and Wild Apple Species Regarding Disease Resistance and Cold Tolerance.</title>
        <authorList>
            <person name="Chen X."/>
        </authorList>
    </citation>
    <scope>NUCLEOTIDE SEQUENCE [LARGE SCALE GENOMIC DNA]</scope>
    <source>
        <strain evidence="3">cv. Shandingzi</strain>
        <tissue evidence="2">Leaves</tissue>
    </source>
</reference>
<evidence type="ECO:0000313" key="3">
    <source>
        <dbReference type="Proteomes" id="UP000315295"/>
    </source>
</evidence>
<dbReference type="EMBL" id="VIEB01000128">
    <property type="protein sequence ID" value="TQE05112.1"/>
    <property type="molecule type" value="Genomic_DNA"/>
</dbReference>